<dbReference type="HOGENOM" id="CLU_1652822_0_0_1"/>
<dbReference type="EMBL" id="FO082046">
    <property type="protein sequence ID" value="CCE86849.1"/>
    <property type="molecule type" value="Genomic_DNA"/>
</dbReference>
<dbReference type="AlphaFoldDB" id="G8Y1Z6"/>
<dbReference type="Proteomes" id="UP000005222">
    <property type="component" value="Chromosome N"/>
</dbReference>
<organism evidence="2 3">
    <name type="scientific">Pichia sorbitophila (strain ATCC MYA-4447 / BCRC 22081 / CBS 7064 / NBRC 10061 / NRRL Y-12695)</name>
    <name type="common">Hybrid yeast</name>
    <dbReference type="NCBI Taxonomy" id="559304"/>
    <lineage>
        <taxon>Eukaryota</taxon>
        <taxon>Fungi</taxon>
        <taxon>Dikarya</taxon>
        <taxon>Ascomycota</taxon>
        <taxon>Saccharomycotina</taxon>
        <taxon>Pichiomycetes</taxon>
        <taxon>Debaryomycetaceae</taxon>
        <taxon>Millerozyma</taxon>
    </lineage>
</organism>
<gene>
    <name evidence="2" type="primary">Piso0_005366</name>
    <name evidence="2" type="ORF">GNLVRS01_PISO0N13565g</name>
</gene>
<keyword evidence="3" id="KW-1185">Reference proteome</keyword>
<reference evidence="2 3" key="1">
    <citation type="journal article" date="2012" name="G3 (Bethesda)">
        <title>Pichia sorbitophila, an interspecies yeast hybrid reveals early steps of genome resolution following polyploidization.</title>
        <authorList>
            <person name="Leh Louis V."/>
            <person name="Despons L."/>
            <person name="Friedrich A."/>
            <person name="Martin T."/>
            <person name="Durrens P."/>
            <person name="Casaregola S."/>
            <person name="Neuveglise C."/>
            <person name="Fairhead C."/>
            <person name="Marck C."/>
            <person name="Cruz J.A."/>
            <person name="Straub M.L."/>
            <person name="Kugler V."/>
            <person name="Sacerdot C."/>
            <person name="Uzunov Z."/>
            <person name="Thierry A."/>
            <person name="Weiss S."/>
            <person name="Bleykasten C."/>
            <person name="De Montigny J."/>
            <person name="Jacques N."/>
            <person name="Jung P."/>
            <person name="Lemaire M."/>
            <person name="Mallet S."/>
            <person name="Morel G."/>
            <person name="Richard G.F."/>
            <person name="Sarkar A."/>
            <person name="Savel G."/>
            <person name="Schacherer J."/>
            <person name="Seret M.L."/>
            <person name="Talla E."/>
            <person name="Samson G."/>
            <person name="Jubin C."/>
            <person name="Poulain J."/>
            <person name="Vacherie B."/>
            <person name="Barbe V."/>
            <person name="Pelletier E."/>
            <person name="Sherman D.J."/>
            <person name="Westhof E."/>
            <person name="Weissenbach J."/>
            <person name="Baret P.V."/>
            <person name="Wincker P."/>
            <person name="Gaillardin C."/>
            <person name="Dujon B."/>
            <person name="Souciet J.L."/>
        </authorList>
    </citation>
    <scope>NUCLEOTIDE SEQUENCE [LARGE SCALE GENOMIC DNA]</scope>
    <source>
        <strain evidence="3">ATCC MYA-4447 / BCRC 22081 / CBS 7064 / NBRC 10061 / NRRL Y-12695</strain>
    </source>
</reference>
<evidence type="ECO:0000256" key="1">
    <source>
        <dbReference type="SAM" id="MobiDB-lite"/>
    </source>
</evidence>
<sequence length="160" mass="17233">MCPSARDPVHVPDDNPTFFAGRGAETQTTQSVTSARTAWASASRGHFGSVRAGRGLYLRYRRRPSGALPCDGRAKPHSASTWGPARLANWAAPVGAHAIPVRVRCQTWRRADAPTGRLACRPGRFSVLPSPQRLQVTTQYGSASAPSTAIRMLRCPLAPM</sequence>
<proteinExistence type="predicted"/>
<accession>G8Y1Z6</accession>
<feature type="region of interest" description="Disordered" evidence="1">
    <location>
        <begin position="1"/>
        <end position="27"/>
    </location>
</feature>
<evidence type="ECO:0000313" key="3">
    <source>
        <dbReference type="Proteomes" id="UP000005222"/>
    </source>
</evidence>
<evidence type="ECO:0000313" key="2">
    <source>
        <dbReference type="EMBL" id="CCE86849.1"/>
    </source>
</evidence>
<dbReference type="InParanoid" id="G8Y1Z6"/>
<protein>
    <submittedName>
        <fullName evidence="2">Piso0_005366 protein</fullName>
    </submittedName>
</protein>
<name>G8Y1Z6_PICSO</name>